<protein>
    <submittedName>
        <fullName evidence="2">Uncharacterized protein</fullName>
    </submittedName>
</protein>
<feature type="compositionally biased region" description="Low complexity" evidence="1">
    <location>
        <begin position="8"/>
        <end position="26"/>
    </location>
</feature>
<organism evidence="2 3">
    <name type="scientific">Sutterella seckii</name>
    <dbReference type="NCBI Taxonomy" id="1944635"/>
    <lineage>
        <taxon>Bacteria</taxon>
        <taxon>Pseudomonadati</taxon>
        <taxon>Pseudomonadota</taxon>
        <taxon>Betaproteobacteria</taxon>
        <taxon>Burkholderiales</taxon>
        <taxon>Sutterellaceae</taxon>
        <taxon>Sutterella</taxon>
    </lineage>
</organism>
<comment type="caution">
    <text evidence="2">The sequence shown here is derived from an EMBL/GenBank/DDBJ whole genome shotgun (WGS) entry which is preliminary data.</text>
</comment>
<gene>
    <name evidence="2" type="ORF">GBM95_05390</name>
</gene>
<feature type="region of interest" description="Disordered" evidence="1">
    <location>
        <begin position="1"/>
        <end position="52"/>
    </location>
</feature>
<dbReference type="RefSeq" id="WP_152158155.1">
    <property type="nucleotide sequence ID" value="NZ_WEHX01000025.1"/>
</dbReference>
<dbReference type="Proteomes" id="UP000430564">
    <property type="component" value="Unassembled WGS sequence"/>
</dbReference>
<dbReference type="EMBL" id="WEHX01000025">
    <property type="protein sequence ID" value="KAB7660954.1"/>
    <property type="molecule type" value="Genomic_DNA"/>
</dbReference>
<dbReference type="AlphaFoldDB" id="A0A6I1EK55"/>
<proteinExistence type="predicted"/>
<sequence>MGKKDSAKAAGKTTSKAAAKTKSALRLLRKAQSKRVPGTPIDLRSGDAKKRVEREDKGYLRCSARLTAEQLQFWHDAGGSEWTRRILEEGIRMKEEAARKDAPLEKTEE</sequence>
<reference evidence="2 3" key="1">
    <citation type="submission" date="2019-10" db="EMBL/GenBank/DDBJ databases">
        <title>Genome diversity of Sutterella seckii.</title>
        <authorList>
            <person name="Chaplin A.V."/>
            <person name="Sokolova S.R."/>
            <person name="Mosin K.A."/>
            <person name="Ivanova E.L."/>
            <person name="Kochetkova T.O."/>
            <person name="Goltsov A.Y."/>
            <person name="Trofimov D.Y."/>
            <person name="Efimov B.A."/>
        </authorList>
    </citation>
    <scope>NUCLEOTIDE SEQUENCE [LARGE SCALE GENOMIC DNA]</scope>
    <source>
        <strain evidence="2 3">ASD393</strain>
    </source>
</reference>
<name>A0A6I1EK55_9BURK</name>
<evidence type="ECO:0000256" key="1">
    <source>
        <dbReference type="SAM" id="MobiDB-lite"/>
    </source>
</evidence>
<evidence type="ECO:0000313" key="3">
    <source>
        <dbReference type="Proteomes" id="UP000430564"/>
    </source>
</evidence>
<evidence type="ECO:0000313" key="2">
    <source>
        <dbReference type="EMBL" id="KAB7660954.1"/>
    </source>
</evidence>
<dbReference type="OrthoDB" id="9803968at2"/>
<accession>A0A6I1EK55</accession>